<dbReference type="KEGG" id="pcb:PCHAS_0836800"/>
<dbReference type="Proteomes" id="UP000071118">
    <property type="component" value="Chromosome 8"/>
</dbReference>
<dbReference type="EMBL" id="LK022885">
    <property type="protein sequence ID" value="VTZ68578.1"/>
    <property type="molecule type" value="Genomic_DNA"/>
</dbReference>
<reference evidence="3" key="2">
    <citation type="submission" date="2014-05" db="EMBL/GenBank/DDBJ databases">
        <authorList>
            <person name="Aslett M.A."/>
            <person name="De Silva N."/>
        </authorList>
    </citation>
    <scope>NUCLEOTIDE SEQUENCE</scope>
    <source>
        <strain evidence="3">AS</strain>
    </source>
</reference>
<feature type="chain" id="PRO_5014501695" description="Fam-d protein" evidence="1">
    <location>
        <begin position="18"/>
        <end position="220"/>
    </location>
</feature>
<protein>
    <recommendedName>
        <fullName evidence="6">Fam-d protein</fullName>
    </recommendedName>
</protein>
<sequence length="220" mass="25527">MFKFILPIALLATFAYGGEPSTSSNSHRVQLNASLNEHNEEDCQYLDIINELLRQENANDFSSTIAKEGYLFVIKQCNITIDNSSRRVRRILNQNNQYLIASAIRHLKLRTMINLYDLNIFNNDLNIRSNFKVSDFGSVMNRFANELKDVFFKRSKNEISMLTRETYRYLKVIADHSTVRVSGLVAKKHVPPNMPYPLGFKYEITFGNKKEGHIQLESYF</sequence>
<evidence type="ECO:0000313" key="3">
    <source>
        <dbReference type="EMBL" id="VTZ68578.1"/>
    </source>
</evidence>
<evidence type="ECO:0008006" key="6">
    <source>
        <dbReference type="Google" id="ProtNLM"/>
    </source>
</evidence>
<name>A0A077TMG1_PLACU</name>
<feature type="signal peptide" evidence="1">
    <location>
        <begin position="1"/>
        <end position="17"/>
    </location>
</feature>
<dbReference type="InterPro" id="IPR021689">
    <property type="entry name" value="DUF3271"/>
</dbReference>
<accession>A0A077TMG1</accession>
<keyword evidence="1" id="KW-0732">Signal</keyword>
<keyword evidence="4" id="KW-1185">Reference proteome</keyword>
<dbReference type="Proteomes" id="UP000195489">
    <property type="component" value="Chromosome 8"/>
</dbReference>
<proteinExistence type="predicted"/>
<dbReference type="Pfam" id="PF11675">
    <property type="entry name" value="DUF3271"/>
    <property type="match status" value="1"/>
</dbReference>
<evidence type="ECO:0000313" key="5">
    <source>
        <dbReference type="Proteomes" id="UP000195489"/>
    </source>
</evidence>
<dbReference type="OrthoDB" id="371945at2759"/>
<evidence type="ECO:0000313" key="2">
    <source>
        <dbReference type="EMBL" id="SCN60003.1"/>
    </source>
</evidence>
<evidence type="ECO:0000256" key="1">
    <source>
        <dbReference type="SAM" id="SignalP"/>
    </source>
</evidence>
<dbReference type="EMBL" id="LT608160">
    <property type="protein sequence ID" value="SCN60003.1"/>
    <property type="molecule type" value="Genomic_DNA"/>
</dbReference>
<dbReference type="VEuPathDB" id="PlasmoDB:PCHAS_0836800"/>
<reference evidence="2 5" key="3">
    <citation type="submission" date="2016-08" db="EMBL/GenBank/DDBJ databases">
        <authorList>
            <consortium name="Pathogen Informatics"/>
        </authorList>
    </citation>
    <scope>NUCLEOTIDE SEQUENCE [LARGE SCALE GENOMIC DNA]</scope>
    <source>
        <strain evidence="3">AS</strain>
        <strain evidence="2 5">CB</strain>
    </source>
</reference>
<dbReference type="AlphaFoldDB" id="A0A077TMG1"/>
<evidence type="ECO:0000313" key="4">
    <source>
        <dbReference type="Proteomes" id="UP000071118"/>
    </source>
</evidence>
<dbReference type="GeneID" id="27794756"/>
<dbReference type="RefSeq" id="XP_016653884.1">
    <property type="nucleotide sequence ID" value="XM_016797987.1"/>
</dbReference>
<gene>
    <name evidence="3" type="ORF">PCHAS_0836800</name>
    <name evidence="2" type="ORF">PCHCB_000180800</name>
</gene>
<organism evidence="2 5">
    <name type="scientific">Plasmodium chabaudi chabaudi</name>
    <dbReference type="NCBI Taxonomy" id="31271"/>
    <lineage>
        <taxon>Eukaryota</taxon>
        <taxon>Sar</taxon>
        <taxon>Alveolata</taxon>
        <taxon>Apicomplexa</taxon>
        <taxon>Aconoidasida</taxon>
        <taxon>Haemosporida</taxon>
        <taxon>Plasmodiidae</taxon>
        <taxon>Plasmodium</taxon>
        <taxon>Plasmodium (Vinckeia)</taxon>
    </lineage>
</organism>
<reference evidence="3 4" key="1">
    <citation type="journal article" date="2014" name="BMC Biol.">
        <title>A comprehensive evaluation of rodent malaria parasite genomes and gene expression.</title>
        <authorList>
            <person name="Otto T.D."/>
            <person name="Bohme U."/>
            <person name="Jackson A.P."/>
            <person name="Hunt M."/>
            <person name="Franke-Fayard B."/>
            <person name="Hoeijmakers W.A."/>
            <person name="Religa A.A."/>
            <person name="Robertson L."/>
            <person name="Sanders M."/>
            <person name="Ogun S.A."/>
            <person name="Cunningham D."/>
            <person name="Erhart A."/>
            <person name="Billker O."/>
            <person name="Khan S.M."/>
            <person name="Stunnenberg H.G."/>
            <person name="Langhorne J."/>
            <person name="Holder A.A."/>
            <person name="Waters A.P."/>
            <person name="Newbold C.I."/>
            <person name="Pain A."/>
            <person name="Berriman M."/>
            <person name="Janse C.J."/>
        </authorList>
    </citation>
    <scope>NUCLEOTIDE SEQUENCE [LARGE SCALE GENOMIC DNA]</scope>
    <source>
        <strain evidence="3 4">AS</strain>
    </source>
</reference>